<evidence type="ECO:0000313" key="2">
    <source>
        <dbReference type="Proteomes" id="UP000807342"/>
    </source>
</evidence>
<sequence>MQQTTPTQKTLSSVLEDIQAHNDIPSEKNHPFASGSEDSYAFLQQIAQAADQVSNSLNAYISLPWAQPKLISLLRQQSNLTGTMRSSEKRNKQFVDALQDRAGTIYSEDIPLDPATVAEFCISRLEAWGVKAGMESFKDDGRGGNVTVLLGGKVLVVDVDFSINKENPMRPRARIAGVKTSYATSDDASGASSNTKGSISLDTFLAENIQKYCDEVQKSEDERDAIQAAKLASNVLQQLRYLVMLDKLAEKKDGARVAWFVDTDELCPKVETFAKSEAEVVASALSMVAAPLDIFLLRSHALPLPYLSSPSITFLVYTSPLAYLSCLQNTTVSTARLPGLPSIDVPLSHLRSQLPKIPKGVTIATLSVTPLASPPLFTSAELLPGIASRPTFSFCPQGAEVDHVFPRGDTSVEINLDSTHHVWTLDFTDGGKRPGIMMSQSQMRDIELLITPLGGLHTDLDDVNIMSFNANSWVDLLLNPGKRSARHERYTALYTSLGGLHPPLQLRLTPSDEPGFILERIPVHNIQEVWGILEIVREQSWLNETLLACQWVPEGSEVDETLGMEDLEVMEEELQAVLSGTNAPRKIPVNISLNPPTEADNLFGPSDLDTTPRRPKIVMRSPERFPITGLVEISVTLDETRPRGIAVEVQGAMGLDMSTDVLEEICRRGGTFGLPGRVWANSQGHSL</sequence>
<proteinExistence type="predicted"/>
<protein>
    <recommendedName>
        <fullName evidence="3">Mediator complex subunit 1</fullName>
    </recommendedName>
</protein>
<dbReference type="OrthoDB" id="544685at2759"/>
<reference evidence="1" key="1">
    <citation type="submission" date="2020-11" db="EMBL/GenBank/DDBJ databases">
        <authorList>
            <consortium name="DOE Joint Genome Institute"/>
            <person name="Ahrendt S."/>
            <person name="Riley R."/>
            <person name="Andreopoulos W."/>
            <person name="Labutti K."/>
            <person name="Pangilinan J."/>
            <person name="Ruiz-Duenas F.J."/>
            <person name="Barrasa J.M."/>
            <person name="Sanchez-Garcia M."/>
            <person name="Camarero S."/>
            <person name="Miyauchi S."/>
            <person name="Serrano A."/>
            <person name="Linde D."/>
            <person name="Babiker R."/>
            <person name="Drula E."/>
            <person name="Ayuso-Fernandez I."/>
            <person name="Pacheco R."/>
            <person name="Padilla G."/>
            <person name="Ferreira P."/>
            <person name="Barriuso J."/>
            <person name="Kellner H."/>
            <person name="Castanera R."/>
            <person name="Alfaro M."/>
            <person name="Ramirez L."/>
            <person name="Pisabarro A.G."/>
            <person name="Kuo A."/>
            <person name="Tritt A."/>
            <person name="Lipzen A."/>
            <person name="He G."/>
            <person name="Yan M."/>
            <person name="Ng V."/>
            <person name="Cullen D."/>
            <person name="Martin F."/>
            <person name="Rosso M.-N."/>
            <person name="Henrissat B."/>
            <person name="Hibbett D."/>
            <person name="Martinez A.T."/>
            <person name="Grigoriev I.V."/>
        </authorList>
    </citation>
    <scope>NUCLEOTIDE SEQUENCE</scope>
    <source>
        <strain evidence="1">MF-IS2</strain>
    </source>
</reference>
<dbReference type="AlphaFoldDB" id="A0A9P5X904"/>
<keyword evidence="2" id="KW-1185">Reference proteome</keyword>
<evidence type="ECO:0000313" key="1">
    <source>
        <dbReference type="EMBL" id="KAF9445919.1"/>
    </source>
</evidence>
<evidence type="ECO:0008006" key="3">
    <source>
        <dbReference type="Google" id="ProtNLM"/>
    </source>
</evidence>
<dbReference type="Proteomes" id="UP000807342">
    <property type="component" value="Unassembled WGS sequence"/>
</dbReference>
<name>A0A9P5X904_9AGAR</name>
<dbReference type="EMBL" id="MU151274">
    <property type="protein sequence ID" value="KAF9445919.1"/>
    <property type="molecule type" value="Genomic_DNA"/>
</dbReference>
<accession>A0A9P5X904</accession>
<gene>
    <name evidence="1" type="ORF">P691DRAFT_777244</name>
</gene>
<organism evidence="1 2">
    <name type="scientific">Macrolepiota fuliginosa MF-IS2</name>
    <dbReference type="NCBI Taxonomy" id="1400762"/>
    <lineage>
        <taxon>Eukaryota</taxon>
        <taxon>Fungi</taxon>
        <taxon>Dikarya</taxon>
        <taxon>Basidiomycota</taxon>
        <taxon>Agaricomycotina</taxon>
        <taxon>Agaricomycetes</taxon>
        <taxon>Agaricomycetidae</taxon>
        <taxon>Agaricales</taxon>
        <taxon>Agaricineae</taxon>
        <taxon>Agaricaceae</taxon>
        <taxon>Macrolepiota</taxon>
    </lineage>
</organism>
<comment type="caution">
    <text evidence="1">The sequence shown here is derived from an EMBL/GenBank/DDBJ whole genome shotgun (WGS) entry which is preliminary data.</text>
</comment>